<dbReference type="Proteomes" id="UP000323632">
    <property type="component" value="Unassembled WGS sequence"/>
</dbReference>
<evidence type="ECO:0000313" key="2">
    <source>
        <dbReference type="Proteomes" id="UP000323632"/>
    </source>
</evidence>
<accession>A0A5M6CLY5</accession>
<evidence type="ECO:0000313" key="1">
    <source>
        <dbReference type="EMBL" id="KAA5536144.1"/>
    </source>
</evidence>
<dbReference type="EMBL" id="VWSH01000001">
    <property type="protein sequence ID" value="KAA5536144.1"/>
    <property type="molecule type" value="Genomic_DNA"/>
</dbReference>
<reference evidence="1 2" key="1">
    <citation type="submission" date="2019-09" db="EMBL/GenBank/DDBJ databases">
        <title>Genome sequence and assembly of Taibaiella sp.</title>
        <authorList>
            <person name="Chhetri G."/>
        </authorList>
    </citation>
    <scope>NUCLEOTIDE SEQUENCE [LARGE SCALE GENOMIC DNA]</scope>
    <source>
        <strain evidence="1 2">KVB11</strain>
    </source>
</reference>
<name>A0A5M6CLY5_9BACT</name>
<proteinExistence type="predicted"/>
<organism evidence="1 2">
    <name type="scientific">Taibaiella lutea</name>
    <dbReference type="NCBI Taxonomy" id="2608001"/>
    <lineage>
        <taxon>Bacteria</taxon>
        <taxon>Pseudomonadati</taxon>
        <taxon>Bacteroidota</taxon>
        <taxon>Chitinophagia</taxon>
        <taxon>Chitinophagales</taxon>
        <taxon>Chitinophagaceae</taxon>
        <taxon>Taibaiella</taxon>
    </lineage>
</organism>
<gene>
    <name evidence="1" type="ORF">F0919_00285</name>
</gene>
<keyword evidence="2" id="KW-1185">Reference proteome</keyword>
<dbReference type="RefSeq" id="WP_150030717.1">
    <property type="nucleotide sequence ID" value="NZ_VWSH01000001.1"/>
</dbReference>
<comment type="caution">
    <text evidence="1">The sequence shown here is derived from an EMBL/GenBank/DDBJ whole genome shotgun (WGS) entry which is preliminary data.</text>
</comment>
<sequence>MLNQTSASSALKDTQTIETLFSTALGLICGDEFSGIADLADALFNQLMGNSVPTPNYTAALNQLSTQMSSLQNYIKNLASSVVYQEECFNITSTITGMQSMLAQPAANLDYEQIVSMCTFLSPGASTLNQPDYQSAINDLLIATYGADVTIQTLQAKTAPAPGVNTSCQAFAIASDGTGAQGQGFYDFVQAQVNLSIAVSMMIASITNTANQVYTCLSNASNQQIWLSEFTDETFHEIFTSTITGPTMLAEVSNPVASTYVTTVIGPCLINAPQSLCSYLIDLIGNMNANEQKPNSANPSFTLIHPLH</sequence>
<protein>
    <submittedName>
        <fullName evidence="1">Uncharacterized protein</fullName>
    </submittedName>
</protein>
<dbReference type="AlphaFoldDB" id="A0A5M6CLY5"/>